<evidence type="ECO:0000313" key="3">
    <source>
        <dbReference type="EMBL" id="TYB32871.1"/>
    </source>
</evidence>
<dbReference type="EMBL" id="VSIV01000244">
    <property type="protein sequence ID" value="TYB32871.1"/>
    <property type="molecule type" value="Genomic_DNA"/>
</dbReference>
<dbReference type="PROSITE" id="PS51257">
    <property type="entry name" value="PROKAR_LIPOPROTEIN"/>
    <property type="match status" value="1"/>
</dbReference>
<evidence type="ECO:0000259" key="2">
    <source>
        <dbReference type="PROSITE" id="PS50206"/>
    </source>
</evidence>
<name>A0A5D0MN15_FLESI</name>
<protein>
    <recommendedName>
        <fullName evidence="2">Rhodanese domain-containing protein</fullName>
    </recommendedName>
</protein>
<dbReference type="Gene3D" id="3.40.250.10">
    <property type="entry name" value="Rhodanese-like domain"/>
    <property type="match status" value="1"/>
</dbReference>
<organism evidence="3 4">
    <name type="scientific">Flexistipes sinusarabici</name>
    <dbReference type="NCBI Taxonomy" id="2352"/>
    <lineage>
        <taxon>Bacteria</taxon>
        <taxon>Pseudomonadati</taxon>
        <taxon>Deferribacterota</taxon>
        <taxon>Deferribacteres</taxon>
        <taxon>Deferribacterales</taxon>
        <taxon>Flexistipitaceae</taxon>
        <taxon>Flexistipes</taxon>
    </lineage>
</organism>
<dbReference type="InterPro" id="IPR001763">
    <property type="entry name" value="Rhodanese-like_dom"/>
</dbReference>
<keyword evidence="1" id="KW-0732">Signal</keyword>
<feature type="signal peptide" evidence="1">
    <location>
        <begin position="1"/>
        <end position="24"/>
    </location>
</feature>
<dbReference type="Proteomes" id="UP000323337">
    <property type="component" value="Unassembled WGS sequence"/>
</dbReference>
<evidence type="ECO:0000313" key="4">
    <source>
        <dbReference type="Proteomes" id="UP000323337"/>
    </source>
</evidence>
<sequence length="224" mass="24833">MSKFCFKKYLLLFVAALFFASTFATVSCATVSNGTGVKSNYKNSQLNMSEYEGTLISADKLKSWLDNGMRTEDGKPVVVIERTSGVSGVDYDSDGKPDYIPGSVISPFGSLQEVRSDGPVNNVSMILSGPTMNRRLQEYGITKDTVVVFTGVPGYIITRGWWTFYYWGFSEENIKVLDGGTKAYFDAGYYTTNEPKIVKSSSFKISDLPDKSIRVERIDNVNIV</sequence>
<reference evidence="3 4" key="1">
    <citation type="submission" date="2019-08" db="EMBL/GenBank/DDBJ databases">
        <title>Genomic characterization of a novel candidate phylum (ARYD3) from a high temperature, high salinity tertiary oil reservoir in north central Oklahoma, USA.</title>
        <authorList>
            <person name="Youssef N.H."/>
            <person name="Yadav A."/>
            <person name="Elshahed M.S."/>
        </authorList>
    </citation>
    <scope>NUCLEOTIDE SEQUENCE [LARGE SCALE GENOMIC DNA]</scope>
    <source>
        <strain evidence="3">ARYD1</strain>
    </source>
</reference>
<dbReference type="SUPFAM" id="SSF52821">
    <property type="entry name" value="Rhodanese/Cell cycle control phosphatase"/>
    <property type="match status" value="1"/>
</dbReference>
<dbReference type="InterPro" id="IPR036873">
    <property type="entry name" value="Rhodanese-like_dom_sf"/>
</dbReference>
<proteinExistence type="predicted"/>
<feature type="domain" description="Rhodanese" evidence="2">
    <location>
        <begin position="134"/>
        <end position="193"/>
    </location>
</feature>
<dbReference type="AlphaFoldDB" id="A0A5D0MN15"/>
<dbReference type="PROSITE" id="PS50206">
    <property type="entry name" value="RHODANESE_3"/>
    <property type="match status" value="1"/>
</dbReference>
<evidence type="ECO:0000256" key="1">
    <source>
        <dbReference type="SAM" id="SignalP"/>
    </source>
</evidence>
<feature type="chain" id="PRO_5022697244" description="Rhodanese domain-containing protein" evidence="1">
    <location>
        <begin position="25"/>
        <end position="224"/>
    </location>
</feature>
<comment type="caution">
    <text evidence="3">The sequence shown here is derived from an EMBL/GenBank/DDBJ whole genome shotgun (WGS) entry which is preliminary data.</text>
</comment>
<gene>
    <name evidence="3" type="ORF">FXF49_09230</name>
</gene>
<accession>A0A5D0MN15</accession>
<dbReference type="RefSeq" id="WP_303701614.1">
    <property type="nucleotide sequence ID" value="NZ_VSIV01000244.1"/>
</dbReference>